<sequence length="404" mass="47675">MVEEPDETEEDEAEYIELPSEVLVDKKAVNRSETYLTFQDKLSDVYYYIHYVDGEAYETYASEIGYLVRIDYDELDDSYQTIDGLFEAVEADEVYDSIYTFSAEDFIYIRKRYQDWKVSLSQTSNDEPEQSEPVNRVGRAVAYIMVVSIFAFVLLAISRLSFISEVDGGNYILIFIILGIVSLLAFWQSLRPDEWLKYRIKWLSDNEEQKIDVFGGGKVKTYWSMDHDNLIQYEYRPKQKQLVITKTIQIPLDDVKEEFDRRQEACKEFAATHPFIEFYDVPFFDWLGTFSFSFTIPKSKATKAAMKELQEWLSQPLFDSSNVCGYFKYNEYGGTFFIKYQNCHLTLLVFVREDGTQEVFDPNVNTLSDETLSDEIKDFYVDFEEFYCWRIKEEHRIDASEWPI</sequence>
<evidence type="ECO:0000256" key="1">
    <source>
        <dbReference type="SAM" id="Phobius"/>
    </source>
</evidence>
<proteinExistence type="predicted"/>
<protein>
    <submittedName>
        <fullName evidence="2">Uncharacterized protein</fullName>
    </submittedName>
</protein>
<keyword evidence="1" id="KW-1133">Transmembrane helix</keyword>
<dbReference type="EMBL" id="FNIW01000004">
    <property type="protein sequence ID" value="SDN87721.1"/>
    <property type="molecule type" value="Genomic_DNA"/>
</dbReference>
<reference evidence="3" key="1">
    <citation type="submission" date="2016-10" db="EMBL/GenBank/DDBJ databases">
        <authorList>
            <person name="de Groot N.N."/>
        </authorList>
    </citation>
    <scope>NUCLEOTIDE SEQUENCE [LARGE SCALE GENOMIC DNA]</scope>
    <source>
        <strain evidence="3">BP1-145</strain>
    </source>
</reference>
<accession>A0A1H0EZE9</accession>
<gene>
    <name evidence="2" type="ORF">SAMN04487900_104129</name>
</gene>
<organism evidence="2 3">
    <name type="scientific">Prevotella communis</name>
    <dbReference type="NCBI Taxonomy" id="2913614"/>
    <lineage>
        <taxon>Bacteria</taxon>
        <taxon>Pseudomonadati</taxon>
        <taxon>Bacteroidota</taxon>
        <taxon>Bacteroidia</taxon>
        <taxon>Bacteroidales</taxon>
        <taxon>Prevotellaceae</taxon>
        <taxon>Prevotella</taxon>
    </lineage>
</organism>
<keyword evidence="1" id="KW-0812">Transmembrane</keyword>
<feature type="transmembrane region" description="Helical" evidence="1">
    <location>
        <begin position="140"/>
        <end position="162"/>
    </location>
</feature>
<keyword evidence="1" id="KW-0472">Membrane</keyword>
<comment type="caution">
    <text evidence="2">The sequence shown here is derived from an EMBL/GenBank/DDBJ whole genome shotgun (WGS) entry which is preliminary data.</text>
</comment>
<evidence type="ECO:0000313" key="3">
    <source>
        <dbReference type="Proteomes" id="UP000199134"/>
    </source>
</evidence>
<feature type="transmembrane region" description="Helical" evidence="1">
    <location>
        <begin position="168"/>
        <end position="187"/>
    </location>
</feature>
<evidence type="ECO:0000313" key="2">
    <source>
        <dbReference type="EMBL" id="SDN87721.1"/>
    </source>
</evidence>
<dbReference type="Proteomes" id="UP000199134">
    <property type="component" value="Unassembled WGS sequence"/>
</dbReference>
<name>A0A1H0EZE9_9BACT</name>
<dbReference type="AlphaFoldDB" id="A0A1H0EZE9"/>